<dbReference type="PROSITE" id="PS50110">
    <property type="entry name" value="RESPONSE_REGULATORY"/>
    <property type="match status" value="1"/>
</dbReference>
<name>A0A3B1CKD7_9ZZZZ</name>
<sequence length="151" mass="17298">MIKTISDGPIRILLADDNDDDVAIALRAFKKSQLENEVHVVRNGEEAINYLFNRESYQDKEKYPKPQLLLLDINMPKLNGIEVLERLSRDPKLKRLRVVVLTSSKNEEDVVGSYNNGACAYLSKPVEFDDFLKVVEGLNCFWKTVIYSNGY</sequence>
<dbReference type="SUPFAM" id="SSF52172">
    <property type="entry name" value="CheY-like"/>
    <property type="match status" value="1"/>
</dbReference>
<reference evidence="2" key="1">
    <citation type="submission" date="2018-06" db="EMBL/GenBank/DDBJ databases">
        <authorList>
            <person name="Zhirakovskaya E."/>
        </authorList>
    </citation>
    <scope>NUCLEOTIDE SEQUENCE</scope>
</reference>
<dbReference type="InterPro" id="IPR001789">
    <property type="entry name" value="Sig_transdc_resp-reg_receiver"/>
</dbReference>
<dbReference type="SMART" id="SM00448">
    <property type="entry name" value="REC"/>
    <property type="match status" value="1"/>
</dbReference>
<dbReference type="CDD" id="cd17557">
    <property type="entry name" value="REC_Rcp-like"/>
    <property type="match status" value="1"/>
</dbReference>
<dbReference type="PANTHER" id="PTHR44520">
    <property type="entry name" value="RESPONSE REGULATOR RCP1-RELATED"/>
    <property type="match status" value="1"/>
</dbReference>
<proteinExistence type="predicted"/>
<protein>
    <submittedName>
        <fullName evidence="2">Response regulator receiver protein</fullName>
    </submittedName>
</protein>
<dbReference type="InterPro" id="IPR052893">
    <property type="entry name" value="TCS_response_regulator"/>
</dbReference>
<dbReference type="EMBL" id="UOGF01000021">
    <property type="protein sequence ID" value="VAX26971.1"/>
    <property type="molecule type" value="Genomic_DNA"/>
</dbReference>
<accession>A0A3B1CKD7</accession>
<dbReference type="Gene3D" id="3.40.50.2300">
    <property type="match status" value="1"/>
</dbReference>
<dbReference type="GO" id="GO:0000160">
    <property type="term" value="P:phosphorelay signal transduction system"/>
    <property type="evidence" value="ECO:0007669"/>
    <property type="project" value="InterPro"/>
</dbReference>
<evidence type="ECO:0000313" key="2">
    <source>
        <dbReference type="EMBL" id="VAX26971.1"/>
    </source>
</evidence>
<evidence type="ECO:0000259" key="1">
    <source>
        <dbReference type="PROSITE" id="PS50110"/>
    </source>
</evidence>
<dbReference type="PANTHER" id="PTHR44520:SF1">
    <property type="entry name" value="TWO-COMPONENT SYSTEM REGULATORY PROTEIN"/>
    <property type="match status" value="1"/>
</dbReference>
<organism evidence="2">
    <name type="scientific">hydrothermal vent metagenome</name>
    <dbReference type="NCBI Taxonomy" id="652676"/>
    <lineage>
        <taxon>unclassified sequences</taxon>
        <taxon>metagenomes</taxon>
        <taxon>ecological metagenomes</taxon>
    </lineage>
</organism>
<gene>
    <name evidence="2" type="ORF">MNBD_NITROSPIRAE01-1703</name>
</gene>
<dbReference type="InterPro" id="IPR011006">
    <property type="entry name" value="CheY-like_superfamily"/>
</dbReference>
<dbReference type="AlphaFoldDB" id="A0A3B1CKD7"/>
<feature type="domain" description="Response regulatory" evidence="1">
    <location>
        <begin position="11"/>
        <end position="139"/>
    </location>
</feature>
<dbReference type="Pfam" id="PF00072">
    <property type="entry name" value="Response_reg"/>
    <property type="match status" value="1"/>
</dbReference>